<dbReference type="Proteomes" id="UP000216008">
    <property type="component" value="Unassembled WGS sequence"/>
</dbReference>
<evidence type="ECO:0000256" key="5">
    <source>
        <dbReference type="ARBA" id="ARBA00048539"/>
    </source>
</evidence>
<evidence type="ECO:0000259" key="7">
    <source>
        <dbReference type="Pfam" id="PF01171"/>
    </source>
</evidence>
<keyword evidence="4 6" id="KW-0067">ATP-binding</keyword>
<protein>
    <recommendedName>
        <fullName evidence="6">tRNA(Ile)-lysidine synthase</fullName>
        <ecNumber evidence="6">6.3.4.19</ecNumber>
    </recommendedName>
    <alternativeName>
        <fullName evidence="6">tRNA(Ile)-2-lysyl-cytidine synthase</fullName>
    </alternativeName>
    <alternativeName>
        <fullName evidence="6">tRNA(Ile)-lysidine synthetase</fullName>
    </alternativeName>
</protein>
<dbReference type="EC" id="6.3.4.19" evidence="6"/>
<dbReference type="NCBIfam" id="TIGR02432">
    <property type="entry name" value="lysidine_TilS_N"/>
    <property type="match status" value="1"/>
</dbReference>
<gene>
    <name evidence="6 9" type="primary">tilS</name>
    <name evidence="8" type="ORF">A3P64_05995</name>
    <name evidence="9" type="ORF">A3Q24_01380</name>
</gene>
<keyword evidence="2 6" id="KW-0819">tRNA processing</keyword>
<evidence type="ECO:0000313" key="9">
    <source>
        <dbReference type="EMBL" id="PAB56689.1"/>
    </source>
</evidence>
<dbReference type="InterPro" id="IPR012795">
    <property type="entry name" value="tRNA_Ile_lys_synt_N"/>
</dbReference>
<dbReference type="Gene3D" id="3.40.50.620">
    <property type="entry name" value="HUPs"/>
    <property type="match status" value="1"/>
</dbReference>
<keyword evidence="6" id="KW-0963">Cytoplasm</keyword>
<dbReference type="GO" id="GO:0005524">
    <property type="term" value="F:ATP binding"/>
    <property type="evidence" value="ECO:0007669"/>
    <property type="project" value="UniProtKB-UniRule"/>
</dbReference>
<dbReference type="Pfam" id="PF01171">
    <property type="entry name" value="ATP_bind_3"/>
    <property type="match status" value="1"/>
</dbReference>
<reference evidence="10 11" key="1">
    <citation type="submission" date="2017-05" db="EMBL/GenBank/DDBJ databases">
        <title>Lactobacillus johnsonii from commercial turkeys.</title>
        <authorList>
            <person name="Johnson T.J."/>
            <person name="Youmans B."/>
        </authorList>
    </citation>
    <scope>NUCLEOTIDE SEQUENCE [LARGE SCALE GENOMIC DNA]</scope>
    <source>
        <strain evidence="9 10">UMNLJ114</strain>
        <strain evidence="8 11">UMNLJ54</strain>
    </source>
</reference>
<sequence>MTKFTTFFTENNIEIKNKKLLLAASGGPDSVALLKMLVNFLPNPSEQLIVAHLDHCLRDDSFLESQLLQRLTSALKVKLVEKKWPVELHPQAGVEAKAREYRYAFLAEVGRKYQTDYLLTAHHGDDLIENILLKFIRSGDVAEMNSLQIVGNLGSMKLLRPLVKYSKDELLKYDEDHHLDFIEDKTNFEDDTLRNRLRHHVVPLLKKDTTHLVKNANHFSESVALLSKCQSDFFDSLPSPINFSKALRGKKEDLARLNTHEAAAFFDYLIYKKWHQRIHFNEIDLNKNVIFNKENFQLLFYQKYYYLINRNELAVIDPEKKLVKLNEKFSLNGKKYLITQDEKSQKLAGYFYGEKAKYLEVGSLPQGSTLKLATGKQTKAKKKFAENGIPLALRPYCLTVWQEENPVYVESVYQNQEYNPNFVRYNVYIYF</sequence>
<evidence type="ECO:0000313" key="11">
    <source>
        <dbReference type="Proteomes" id="UP000216448"/>
    </source>
</evidence>
<accession>A0A1Z1N7U4</accession>
<dbReference type="PANTHER" id="PTHR43033:SF1">
    <property type="entry name" value="TRNA(ILE)-LYSIDINE SYNTHASE-RELATED"/>
    <property type="match status" value="1"/>
</dbReference>
<feature type="domain" description="tRNA(Ile)-lysidine/2-thiocytidine synthase N-terminal" evidence="7">
    <location>
        <begin position="19"/>
        <end position="199"/>
    </location>
</feature>
<evidence type="ECO:0000256" key="3">
    <source>
        <dbReference type="ARBA" id="ARBA00022741"/>
    </source>
</evidence>
<dbReference type="GO" id="GO:0032267">
    <property type="term" value="F:tRNA(Ile)-lysidine synthase activity"/>
    <property type="evidence" value="ECO:0007669"/>
    <property type="project" value="UniProtKB-EC"/>
</dbReference>
<organism evidence="9 10">
    <name type="scientific">Lactobacillus johnsonii</name>
    <dbReference type="NCBI Taxonomy" id="33959"/>
    <lineage>
        <taxon>Bacteria</taxon>
        <taxon>Bacillati</taxon>
        <taxon>Bacillota</taxon>
        <taxon>Bacilli</taxon>
        <taxon>Lactobacillales</taxon>
        <taxon>Lactobacillaceae</taxon>
        <taxon>Lactobacillus</taxon>
    </lineage>
</organism>
<evidence type="ECO:0000256" key="1">
    <source>
        <dbReference type="ARBA" id="ARBA00022598"/>
    </source>
</evidence>
<keyword evidence="1 6" id="KW-0436">Ligase</keyword>
<comment type="function">
    <text evidence="6">Ligates lysine onto the cytidine present at position 34 of the AUA codon-specific tRNA(Ile) that contains the anticodon CAU, in an ATP-dependent manner. Cytidine is converted to lysidine, thus changing the amino acid specificity of the tRNA from methionine to isoleucine.</text>
</comment>
<comment type="domain">
    <text evidence="6">The N-terminal region contains the highly conserved SGGXDS motif, predicted to be a P-loop motif involved in ATP binding.</text>
</comment>
<dbReference type="EMBL" id="NIBB01000032">
    <property type="protein sequence ID" value="PAB52544.1"/>
    <property type="molecule type" value="Genomic_DNA"/>
</dbReference>
<dbReference type="HAMAP" id="MF_01161">
    <property type="entry name" value="tRNA_Ile_lys_synt"/>
    <property type="match status" value="1"/>
</dbReference>
<feature type="binding site" evidence="6">
    <location>
        <begin position="25"/>
        <end position="30"/>
    </location>
    <ligand>
        <name>ATP</name>
        <dbReference type="ChEBI" id="CHEBI:30616"/>
    </ligand>
</feature>
<dbReference type="GO" id="GO:0005737">
    <property type="term" value="C:cytoplasm"/>
    <property type="evidence" value="ECO:0007669"/>
    <property type="project" value="UniProtKB-SubCell"/>
</dbReference>
<name>A0A1Z1N7U4_LACJH</name>
<keyword evidence="3 6" id="KW-0547">Nucleotide-binding</keyword>
<comment type="subcellular location">
    <subcellularLocation>
        <location evidence="6">Cytoplasm</location>
    </subcellularLocation>
</comment>
<dbReference type="InterPro" id="IPR011063">
    <property type="entry name" value="TilS/TtcA_N"/>
</dbReference>
<dbReference type="EMBL" id="NIBD01000008">
    <property type="protein sequence ID" value="PAB56689.1"/>
    <property type="molecule type" value="Genomic_DNA"/>
</dbReference>
<proteinExistence type="inferred from homology"/>
<evidence type="ECO:0000313" key="10">
    <source>
        <dbReference type="Proteomes" id="UP000216008"/>
    </source>
</evidence>
<comment type="caution">
    <text evidence="9">The sequence shown here is derived from an EMBL/GenBank/DDBJ whole genome shotgun (WGS) entry which is preliminary data.</text>
</comment>
<dbReference type="SUPFAM" id="SSF52402">
    <property type="entry name" value="Adenine nucleotide alpha hydrolases-like"/>
    <property type="match status" value="1"/>
</dbReference>
<dbReference type="CDD" id="cd01992">
    <property type="entry name" value="TilS_N"/>
    <property type="match status" value="1"/>
</dbReference>
<evidence type="ECO:0000256" key="4">
    <source>
        <dbReference type="ARBA" id="ARBA00022840"/>
    </source>
</evidence>
<dbReference type="AlphaFoldDB" id="A0A1Z1N7U4"/>
<dbReference type="Proteomes" id="UP000216448">
    <property type="component" value="Unassembled WGS sequence"/>
</dbReference>
<dbReference type="InterPro" id="IPR014729">
    <property type="entry name" value="Rossmann-like_a/b/a_fold"/>
</dbReference>
<dbReference type="PANTHER" id="PTHR43033">
    <property type="entry name" value="TRNA(ILE)-LYSIDINE SYNTHASE-RELATED"/>
    <property type="match status" value="1"/>
</dbReference>
<comment type="catalytic activity">
    <reaction evidence="5 6">
        <text>cytidine(34) in tRNA(Ile2) + L-lysine + ATP = lysidine(34) in tRNA(Ile2) + AMP + diphosphate + H(+)</text>
        <dbReference type="Rhea" id="RHEA:43744"/>
        <dbReference type="Rhea" id="RHEA-COMP:10625"/>
        <dbReference type="Rhea" id="RHEA-COMP:10670"/>
        <dbReference type="ChEBI" id="CHEBI:15378"/>
        <dbReference type="ChEBI" id="CHEBI:30616"/>
        <dbReference type="ChEBI" id="CHEBI:32551"/>
        <dbReference type="ChEBI" id="CHEBI:33019"/>
        <dbReference type="ChEBI" id="CHEBI:82748"/>
        <dbReference type="ChEBI" id="CHEBI:83665"/>
        <dbReference type="ChEBI" id="CHEBI:456215"/>
        <dbReference type="EC" id="6.3.4.19"/>
    </reaction>
</comment>
<dbReference type="RefSeq" id="WP_087713282.1">
    <property type="nucleotide sequence ID" value="NZ_CP021703.1"/>
</dbReference>
<dbReference type="GO" id="GO:0006400">
    <property type="term" value="P:tRNA modification"/>
    <property type="evidence" value="ECO:0007669"/>
    <property type="project" value="UniProtKB-UniRule"/>
</dbReference>
<dbReference type="InterPro" id="IPR012094">
    <property type="entry name" value="tRNA_Ile_lys_synt"/>
</dbReference>
<evidence type="ECO:0000256" key="2">
    <source>
        <dbReference type="ARBA" id="ARBA00022694"/>
    </source>
</evidence>
<evidence type="ECO:0000313" key="8">
    <source>
        <dbReference type="EMBL" id="PAB52544.1"/>
    </source>
</evidence>
<comment type="similarity">
    <text evidence="6">Belongs to the tRNA(Ile)-lysidine synthase family.</text>
</comment>
<evidence type="ECO:0000256" key="6">
    <source>
        <dbReference type="HAMAP-Rule" id="MF_01161"/>
    </source>
</evidence>